<evidence type="ECO:0000313" key="2">
    <source>
        <dbReference type="Proteomes" id="UP000799757"/>
    </source>
</evidence>
<dbReference type="EMBL" id="MU002023">
    <property type="protein sequence ID" value="KAF2791359.1"/>
    <property type="molecule type" value="Genomic_DNA"/>
</dbReference>
<dbReference type="AlphaFoldDB" id="A0A6A6X4X1"/>
<reference evidence="1" key="1">
    <citation type="journal article" date="2020" name="Stud. Mycol.">
        <title>101 Dothideomycetes genomes: a test case for predicting lifestyles and emergence of pathogens.</title>
        <authorList>
            <person name="Haridas S."/>
            <person name="Albert R."/>
            <person name="Binder M."/>
            <person name="Bloem J."/>
            <person name="Labutti K."/>
            <person name="Salamov A."/>
            <person name="Andreopoulos B."/>
            <person name="Baker S."/>
            <person name="Barry K."/>
            <person name="Bills G."/>
            <person name="Bluhm B."/>
            <person name="Cannon C."/>
            <person name="Castanera R."/>
            <person name="Culley D."/>
            <person name="Daum C."/>
            <person name="Ezra D."/>
            <person name="Gonzalez J."/>
            <person name="Henrissat B."/>
            <person name="Kuo A."/>
            <person name="Liang C."/>
            <person name="Lipzen A."/>
            <person name="Lutzoni F."/>
            <person name="Magnuson J."/>
            <person name="Mondo S."/>
            <person name="Nolan M."/>
            <person name="Ohm R."/>
            <person name="Pangilinan J."/>
            <person name="Park H.-J."/>
            <person name="Ramirez L."/>
            <person name="Alfaro M."/>
            <person name="Sun H."/>
            <person name="Tritt A."/>
            <person name="Yoshinaga Y."/>
            <person name="Zwiers L.-H."/>
            <person name="Turgeon B."/>
            <person name="Goodwin S."/>
            <person name="Spatafora J."/>
            <person name="Crous P."/>
            <person name="Grigoriev I."/>
        </authorList>
    </citation>
    <scope>NUCLEOTIDE SEQUENCE</scope>
    <source>
        <strain evidence="1">CBS 109.77</strain>
    </source>
</reference>
<protein>
    <submittedName>
        <fullName evidence="1">Uncharacterized protein</fullName>
    </submittedName>
</protein>
<proteinExistence type="predicted"/>
<dbReference type="OrthoDB" id="3748652at2759"/>
<sequence>MAKTNGKETNLPYNWNDVTSKLSLTSNAEIPKLILSPAFLEPWVDFRDELPIIPDTSLSHLQPSDKDAMTVLATTIYTLMESLHTTPYDRPTPMEKSLWSPQTFLSCLIYQASRNLATPNQLFGPFFTRSALKNEAGRTKACLRIRGIIMLATNLIFNYTTLGPSNVVHKIEALRPARNPRWSPIKEVSLKFILGGLGVGELRKKVLDGERRKGEDEKEWLIRLLMKKEGVDAGADGAAAGEVERKKGMDKDREMMKKEKGFVTEVNNGTGTSTGVKRVRDSEETVAVVVAKKTKVG</sequence>
<accession>A0A6A6X4X1</accession>
<name>A0A6A6X4X1_9PLEO</name>
<evidence type="ECO:0000313" key="1">
    <source>
        <dbReference type="EMBL" id="KAF2791359.1"/>
    </source>
</evidence>
<gene>
    <name evidence="1" type="ORF">K505DRAFT_376841</name>
</gene>
<dbReference type="Proteomes" id="UP000799757">
    <property type="component" value="Unassembled WGS sequence"/>
</dbReference>
<keyword evidence="2" id="KW-1185">Reference proteome</keyword>
<organism evidence="1 2">
    <name type="scientific">Melanomma pulvis-pyrius CBS 109.77</name>
    <dbReference type="NCBI Taxonomy" id="1314802"/>
    <lineage>
        <taxon>Eukaryota</taxon>
        <taxon>Fungi</taxon>
        <taxon>Dikarya</taxon>
        <taxon>Ascomycota</taxon>
        <taxon>Pezizomycotina</taxon>
        <taxon>Dothideomycetes</taxon>
        <taxon>Pleosporomycetidae</taxon>
        <taxon>Pleosporales</taxon>
        <taxon>Melanommataceae</taxon>
        <taxon>Melanomma</taxon>
    </lineage>
</organism>